<gene>
    <name evidence="8" type="ORF">LSH36_108g01118</name>
</gene>
<feature type="transmembrane region" description="Helical" evidence="7">
    <location>
        <begin position="816"/>
        <end position="836"/>
    </location>
</feature>
<dbReference type="InterPro" id="IPR010291">
    <property type="entry name" value="Ion_channel_UNC-93"/>
</dbReference>
<dbReference type="EMBL" id="JAODUP010000108">
    <property type="protein sequence ID" value="KAK2161859.1"/>
    <property type="molecule type" value="Genomic_DNA"/>
</dbReference>
<comment type="caution">
    <text evidence="8">The sequence shown here is derived from an EMBL/GenBank/DDBJ whole genome shotgun (WGS) entry which is preliminary data.</text>
</comment>
<evidence type="ECO:0000256" key="7">
    <source>
        <dbReference type="SAM" id="Phobius"/>
    </source>
</evidence>
<dbReference type="InterPro" id="IPR036259">
    <property type="entry name" value="MFS_trans_sf"/>
</dbReference>
<proteinExistence type="inferred from homology"/>
<keyword evidence="5 7" id="KW-0472">Membrane</keyword>
<dbReference type="AlphaFoldDB" id="A0AAD9NC69"/>
<evidence type="ECO:0000256" key="4">
    <source>
        <dbReference type="ARBA" id="ARBA00022989"/>
    </source>
</evidence>
<evidence type="ECO:0000256" key="6">
    <source>
        <dbReference type="SAM" id="MobiDB-lite"/>
    </source>
</evidence>
<feature type="transmembrane region" description="Helical" evidence="7">
    <location>
        <begin position="775"/>
        <end position="796"/>
    </location>
</feature>
<dbReference type="InterPro" id="IPR051951">
    <property type="entry name" value="UNC-93_regulatory"/>
</dbReference>
<dbReference type="PANTHER" id="PTHR19444:SF13">
    <property type="entry name" value="PROTEIN UNC-93 HOMOLOG A"/>
    <property type="match status" value="1"/>
</dbReference>
<feature type="transmembrane region" description="Helical" evidence="7">
    <location>
        <begin position="843"/>
        <end position="860"/>
    </location>
</feature>
<feature type="transmembrane region" description="Helical" evidence="7">
    <location>
        <begin position="529"/>
        <end position="546"/>
    </location>
</feature>
<organism evidence="8 9">
    <name type="scientific">Paralvinella palmiformis</name>
    <dbReference type="NCBI Taxonomy" id="53620"/>
    <lineage>
        <taxon>Eukaryota</taxon>
        <taxon>Metazoa</taxon>
        <taxon>Spiralia</taxon>
        <taxon>Lophotrochozoa</taxon>
        <taxon>Annelida</taxon>
        <taxon>Polychaeta</taxon>
        <taxon>Sedentaria</taxon>
        <taxon>Canalipalpata</taxon>
        <taxon>Terebellida</taxon>
        <taxon>Terebelliformia</taxon>
        <taxon>Alvinellidae</taxon>
        <taxon>Paralvinella</taxon>
    </lineage>
</organism>
<feature type="compositionally biased region" description="Polar residues" evidence="6">
    <location>
        <begin position="183"/>
        <end position="255"/>
    </location>
</feature>
<sequence length="929" mass="101394">MEYGKSTQKNGNETGISPLQFDEEIMDESLEEVGLNNTRSVEGSVNVPVADTKKISLASTPKPISQSLTRGCVHNSYGRTNYSLPGSASISAPISIPASSRVITGFTGPTSSPSTAASQPPSLPSSRSRSTDSNVDLPKSSEMAASPPSHTGMGVSPIKGIFGSLLSQRLSGMTQEQREGPEVQSQLHSPLQKSISSHGSEQSPQRSPGTLQIPNFVDSSGSLKSYASSFSQGSDLSPTVQLSGSGCSTDTSNRPPSHLKIKNPKCRAPLKVELPKRHHTFSESAGYEQSPASLRSLFGSITVWKSGSILSRHLSQGSSSRIVNYVTEAQSVLPSLTSAFSIDHLEEKELGRQIELAMYDLQDSQHAVSHQDKLDILDILEDNEYIDTVKSTDSAASLLRRSMSVPPQYHYKPQKLVLQDIFSQAQTEQNGLNPATGKPVKKPTPAHVVENEARWRQTMDDLLEQPEYVDTLESICSRTGLLASQAQAIAQQYGTKLITEPISKSPLPPKSGEQNVSVKQLRFIYFKNLIVLSISFMFVFMAYMSLRNLQSSLYKKGGLGLLALSSIYASLFIGCIFTTTIVQHLRPKRTIVLCMFSLLLYVAANFYPSYYTLIPACTITGFCLSNLWTAHATYLANIAARYAILIDDKVQNVLSQFNGIFFGFFQMSQIIGGLISSLVLSPSSLNNNVSNTTEMENTSTAYLPQCGSQFCSYLADSSEASDANSTVDRSMFYILISTYAGCVMIGLVIIMSCLDPLDGVMKKSQTSLSKQLTAVFRFFLQWKVVCLLGLMFYTMLQSSFMFGEFTKAFVTCTSGVYLVGYTMVCLSGMSALSSFISGRLQRYVGRKVLYATGLFGVLFADNKEPAFAGLKMTQAFGVTVLFAVSEYLCTYVKLILLLIFAILGILGLAVLEFRLKKENDDKKAEPTDV</sequence>
<dbReference type="Pfam" id="PF05978">
    <property type="entry name" value="UNC-93"/>
    <property type="match status" value="1"/>
</dbReference>
<reference evidence="8" key="1">
    <citation type="journal article" date="2023" name="Mol. Biol. Evol.">
        <title>Third-Generation Sequencing Reveals the Adaptive Role of the Epigenome in Three Deep-Sea Polychaetes.</title>
        <authorList>
            <person name="Perez M."/>
            <person name="Aroh O."/>
            <person name="Sun Y."/>
            <person name="Lan Y."/>
            <person name="Juniper S.K."/>
            <person name="Young C.R."/>
            <person name="Angers B."/>
            <person name="Qian P.Y."/>
        </authorList>
    </citation>
    <scope>NUCLEOTIDE SEQUENCE</scope>
    <source>
        <strain evidence="8">P08H-3</strain>
    </source>
</reference>
<feature type="transmembrane region" description="Helical" evidence="7">
    <location>
        <begin position="891"/>
        <end position="911"/>
    </location>
</feature>
<evidence type="ECO:0000313" key="8">
    <source>
        <dbReference type="EMBL" id="KAK2161859.1"/>
    </source>
</evidence>
<feature type="compositionally biased region" description="Low complexity" evidence="6">
    <location>
        <begin position="105"/>
        <end position="133"/>
    </location>
</feature>
<feature type="transmembrane region" description="Helical" evidence="7">
    <location>
        <begin position="657"/>
        <end position="680"/>
    </location>
</feature>
<feature type="region of interest" description="Disordered" evidence="6">
    <location>
        <begin position="105"/>
        <end position="158"/>
    </location>
</feature>
<dbReference type="Proteomes" id="UP001208570">
    <property type="component" value="Unassembled WGS sequence"/>
</dbReference>
<evidence type="ECO:0000256" key="3">
    <source>
        <dbReference type="ARBA" id="ARBA00022692"/>
    </source>
</evidence>
<dbReference type="GO" id="GO:0016020">
    <property type="term" value="C:membrane"/>
    <property type="evidence" value="ECO:0007669"/>
    <property type="project" value="UniProtKB-SubCell"/>
</dbReference>
<evidence type="ECO:0000256" key="1">
    <source>
        <dbReference type="ARBA" id="ARBA00004141"/>
    </source>
</evidence>
<dbReference type="PANTHER" id="PTHR19444">
    <property type="entry name" value="UNC-93 RELATED"/>
    <property type="match status" value="1"/>
</dbReference>
<feature type="region of interest" description="Disordered" evidence="6">
    <location>
        <begin position="171"/>
        <end position="262"/>
    </location>
</feature>
<keyword evidence="4 7" id="KW-1133">Transmembrane helix</keyword>
<feature type="transmembrane region" description="Helical" evidence="7">
    <location>
        <begin position="731"/>
        <end position="754"/>
    </location>
</feature>
<comment type="similarity">
    <text evidence="2">Belongs to the unc-93 family.</text>
</comment>
<accession>A0AAD9NC69</accession>
<dbReference type="SUPFAM" id="SSF103473">
    <property type="entry name" value="MFS general substrate transporter"/>
    <property type="match status" value="1"/>
</dbReference>
<keyword evidence="3 7" id="KW-0812">Transmembrane</keyword>
<feature type="transmembrane region" description="Helical" evidence="7">
    <location>
        <begin position="590"/>
        <end position="607"/>
    </location>
</feature>
<name>A0AAD9NC69_9ANNE</name>
<evidence type="ECO:0000256" key="2">
    <source>
        <dbReference type="ARBA" id="ARBA00009172"/>
    </source>
</evidence>
<dbReference type="Gene3D" id="1.20.1250.20">
    <property type="entry name" value="MFS general substrate transporter like domains"/>
    <property type="match status" value="1"/>
</dbReference>
<feature type="transmembrane region" description="Helical" evidence="7">
    <location>
        <begin position="558"/>
        <end position="578"/>
    </location>
</feature>
<keyword evidence="9" id="KW-1185">Reference proteome</keyword>
<evidence type="ECO:0000256" key="5">
    <source>
        <dbReference type="ARBA" id="ARBA00023136"/>
    </source>
</evidence>
<protein>
    <submittedName>
        <fullName evidence="8">Uncharacterized protein</fullName>
    </submittedName>
</protein>
<comment type="subcellular location">
    <subcellularLocation>
        <location evidence="1">Membrane</location>
        <topology evidence="1">Multi-pass membrane protein</topology>
    </subcellularLocation>
</comment>
<evidence type="ECO:0000313" key="9">
    <source>
        <dbReference type="Proteomes" id="UP001208570"/>
    </source>
</evidence>